<sequence>MKSQAANGDRWANPTQRFHFSKNNGSFLSPLVSSGAREVVATGGFGSAASPAAGPGETRRLNMRGEWEYAEPSARPLTRDSCWLDGLLPHDRAARPSERVGAVGGQLLTPLYPGPKRGPVPGPGGSGGRRGNGHRDHLPCGAAPGVRITTRRNSSSATLASLGKATGGVSGQAAVASAGLKRFTTL</sequence>
<protein>
    <submittedName>
        <fullName evidence="2">Uncharacterized protein</fullName>
    </submittedName>
</protein>
<gene>
    <name evidence="2" type="ORF">SKAU_G00123890</name>
</gene>
<evidence type="ECO:0000313" key="3">
    <source>
        <dbReference type="Proteomes" id="UP001152622"/>
    </source>
</evidence>
<dbReference type="AlphaFoldDB" id="A0A9Q1J2P6"/>
<dbReference type="EMBL" id="JAINUF010000004">
    <property type="protein sequence ID" value="KAJ8363558.1"/>
    <property type="molecule type" value="Genomic_DNA"/>
</dbReference>
<reference evidence="2" key="1">
    <citation type="journal article" date="2023" name="Science">
        <title>Genome structures resolve the early diversification of teleost fishes.</title>
        <authorList>
            <person name="Parey E."/>
            <person name="Louis A."/>
            <person name="Montfort J."/>
            <person name="Bouchez O."/>
            <person name="Roques C."/>
            <person name="Iampietro C."/>
            <person name="Lluch J."/>
            <person name="Castinel A."/>
            <person name="Donnadieu C."/>
            <person name="Desvignes T."/>
            <person name="Floi Bucao C."/>
            <person name="Jouanno E."/>
            <person name="Wen M."/>
            <person name="Mejri S."/>
            <person name="Dirks R."/>
            <person name="Jansen H."/>
            <person name="Henkel C."/>
            <person name="Chen W.J."/>
            <person name="Zahm M."/>
            <person name="Cabau C."/>
            <person name="Klopp C."/>
            <person name="Thompson A.W."/>
            <person name="Robinson-Rechavi M."/>
            <person name="Braasch I."/>
            <person name="Lecointre G."/>
            <person name="Bobe J."/>
            <person name="Postlethwait J.H."/>
            <person name="Berthelot C."/>
            <person name="Roest Crollius H."/>
            <person name="Guiguen Y."/>
        </authorList>
    </citation>
    <scope>NUCLEOTIDE SEQUENCE</scope>
    <source>
        <strain evidence="2">WJC10195</strain>
    </source>
</reference>
<organism evidence="2 3">
    <name type="scientific">Synaphobranchus kaupii</name>
    <name type="common">Kaup's arrowtooth eel</name>
    <dbReference type="NCBI Taxonomy" id="118154"/>
    <lineage>
        <taxon>Eukaryota</taxon>
        <taxon>Metazoa</taxon>
        <taxon>Chordata</taxon>
        <taxon>Craniata</taxon>
        <taxon>Vertebrata</taxon>
        <taxon>Euteleostomi</taxon>
        <taxon>Actinopterygii</taxon>
        <taxon>Neopterygii</taxon>
        <taxon>Teleostei</taxon>
        <taxon>Anguilliformes</taxon>
        <taxon>Synaphobranchidae</taxon>
        <taxon>Synaphobranchus</taxon>
    </lineage>
</organism>
<dbReference type="Proteomes" id="UP001152622">
    <property type="component" value="Chromosome 4"/>
</dbReference>
<feature type="region of interest" description="Disordered" evidence="1">
    <location>
        <begin position="1"/>
        <end position="24"/>
    </location>
</feature>
<proteinExistence type="predicted"/>
<evidence type="ECO:0000313" key="2">
    <source>
        <dbReference type="EMBL" id="KAJ8363558.1"/>
    </source>
</evidence>
<feature type="compositionally biased region" description="Polar residues" evidence="1">
    <location>
        <begin position="13"/>
        <end position="24"/>
    </location>
</feature>
<keyword evidence="3" id="KW-1185">Reference proteome</keyword>
<comment type="caution">
    <text evidence="2">The sequence shown here is derived from an EMBL/GenBank/DDBJ whole genome shotgun (WGS) entry which is preliminary data.</text>
</comment>
<name>A0A9Q1J2P6_SYNKA</name>
<feature type="region of interest" description="Disordered" evidence="1">
    <location>
        <begin position="108"/>
        <end position="146"/>
    </location>
</feature>
<feature type="compositionally biased region" description="Pro residues" evidence="1">
    <location>
        <begin position="112"/>
        <end position="122"/>
    </location>
</feature>
<evidence type="ECO:0000256" key="1">
    <source>
        <dbReference type="SAM" id="MobiDB-lite"/>
    </source>
</evidence>
<accession>A0A9Q1J2P6</accession>